<name>A0AA37LSQ2_9PEZI</name>
<evidence type="ECO:0000313" key="2">
    <source>
        <dbReference type="Proteomes" id="UP001055172"/>
    </source>
</evidence>
<organism evidence="1 2">
    <name type="scientific">Colletotrichum liriopes</name>
    <dbReference type="NCBI Taxonomy" id="708192"/>
    <lineage>
        <taxon>Eukaryota</taxon>
        <taxon>Fungi</taxon>
        <taxon>Dikarya</taxon>
        <taxon>Ascomycota</taxon>
        <taxon>Pezizomycotina</taxon>
        <taxon>Sordariomycetes</taxon>
        <taxon>Hypocreomycetidae</taxon>
        <taxon>Glomerellales</taxon>
        <taxon>Glomerellaceae</taxon>
        <taxon>Colletotrichum</taxon>
        <taxon>Colletotrichum spaethianum species complex</taxon>
    </lineage>
</organism>
<proteinExistence type="predicted"/>
<accession>A0AA37LSQ2</accession>
<reference evidence="1 2" key="1">
    <citation type="submission" date="2021-07" db="EMBL/GenBank/DDBJ databases">
        <title>Genome data of Colletotrichum spaethianum.</title>
        <authorList>
            <person name="Utami Y.D."/>
            <person name="Hiruma K."/>
        </authorList>
    </citation>
    <scope>NUCLEOTIDE SEQUENCE [LARGE SCALE GENOMIC DNA]</scope>
    <source>
        <strain evidence="1 2">MAFF 242679</strain>
    </source>
</reference>
<dbReference type="AlphaFoldDB" id="A0AA37LSQ2"/>
<keyword evidence="2" id="KW-1185">Reference proteome</keyword>
<sequence>MYATGVVQEPSSLFRRLNLQSQAHYIVCFTSIPRDNNKNSFKNVSIRNGELCRYHLWVFDSPPLVLPELGEGVDVSSVGCDASICRIRGFSKGVHVGYLERIIANLRNGLRFSY</sequence>
<dbReference type="Proteomes" id="UP001055172">
    <property type="component" value="Unassembled WGS sequence"/>
</dbReference>
<evidence type="ECO:0000313" key="1">
    <source>
        <dbReference type="EMBL" id="GJC82856.1"/>
    </source>
</evidence>
<protein>
    <submittedName>
        <fullName evidence="1">Uncharacterized protein</fullName>
    </submittedName>
</protein>
<comment type="caution">
    <text evidence="1">The sequence shown here is derived from an EMBL/GenBank/DDBJ whole genome shotgun (WGS) entry which is preliminary data.</text>
</comment>
<dbReference type="EMBL" id="BPPX01000010">
    <property type="protein sequence ID" value="GJC82856.1"/>
    <property type="molecule type" value="Genomic_DNA"/>
</dbReference>
<gene>
    <name evidence="1" type="ORF">ColLi_05694</name>
</gene>